<gene>
    <name evidence="5" type="ORF">JZO70_06395</name>
</gene>
<dbReference type="EMBL" id="JAFREM010000011">
    <property type="protein sequence ID" value="MBO1305779.1"/>
    <property type="molecule type" value="Genomic_DNA"/>
</dbReference>
<dbReference type="PANTHER" id="PTHR46796">
    <property type="entry name" value="HTH-TYPE TRANSCRIPTIONAL ACTIVATOR RHAS-RELATED"/>
    <property type="match status" value="1"/>
</dbReference>
<keyword evidence="3" id="KW-0804">Transcription</keyword>
<sequence length="275" mass="31737">MNKQNFSVISTPFQPFISENKAIENYREEMICWNPEILKREGIVYQFTVKDAPCRVMLFPDACVNFLFECTPDAPKSWMSGLCTEPLELSLAANTTYFGIKPFSNIGLKYRNGHASDYVNKTSTVEEVFSLTDDLALMISQAADFEERKKTFFRHTAELIHHERDTLSTECLSILLCDNSEEFSLNRVEQEMGYTKRYSEQLFKTEIGIPPKKYSRVIRFQNCLKELNEMSIAGNLADVAIKLGYYDQAHLIRDFKSFTNYPPMKLVKELRAVSC</sequence>
<dbReference type="InterPro" id="IPR050204">
    <property type="entry name" value="AraC_XylS_family_regulators"/>
</dbReference>
<feature type="domain" description="HTH araC/xylS-type" evidence="4">
    <location>
        <begin position="169"/>
        <end position="269"/>
    </location>
</feature>
<dbReference type="InterPro" id="IPR018060">
    <property type="entry name" value="HTH_AraC"/>
</dbReference>
<keyword evidence="6" id="KW-1185">Reference proteome</keyword>
<dbReference type="Pfam" id="PF12833">
    <property type="entry name" value="HTH_18"/>
    <property type="match status" value="1"/>
</dbReference>
<proteinExistence type="predicted"/>
<dbReference type="SMART" id="SM00342">
    <property type="entry name" value="HTH_ARAC"/>
    <property type="match status" value="1"/>
</dbReference>
<evidence type="ECO:0000256" key="3">
    <source>
        <dbReference type="ARBA" id="ARBA00023163"/>
    </source>
</evidence>
<protein>
    <submittedName>
        <fullName evidence="5">AraC family transcriptional regulator</fullName>
    </submittedName>
</protein>
<dbReference type="PANTHER" id="PTHR46796:SF13">
    <property type="entry name" value="HTH-TYPE TRANSCRIPTIONAL ACTIVATOR RHAS"/>
    <property type="match status" value="1"/>
</dbReference>
<keyword evidence="2" id="KW-0238">DNA-binding</keyword>
<dbReference type="RefSeq" id="WP_207672716.1">
    <property type="nucleotide sequence ID" value="NZ_JAFREM010000011.1"/>
</dbReference>
<dbReference type="Gene3D" id="1.10.10.60">
    <property type="entry name" value="Homeodomain-like"/>
    <property type="match status" value="1"/>
</dbReference>
<organism evidence="5 6">
    <name type="scientific">Candidatus Enterococcus moelleringii</name>
    <dbReference type="NCBI Taxonomy" id="2815325"/>
    <lineage>
        <taxon>Bacteria</taxon>
        <taxon>Bacillati</taxon>
        <taxon>Bacillota</taxon>
        <taxon>Bacilli</taxon>
        <taxon>Lactobacillales</taxon>
        <taxon>Enterococcaceae</taxon>
        <taxon>Enterococcus</taxon>
    </lineage>
</organism>
<dbReference type="PROSITE" id="PS01124">
    <property type="entry name" value="HTH_ARAC_FAMILY_2"/>
    <property type="match status" value="1"/>
</dbReference>
<name>A0ABS3LBJ0_9ENTE</name>
<evidence type="ECO:0000259" key="4">
    <source>
        <dbReference type="PROSITE" id="PS01124"/>
    </source>
</evidence>
<evidence type="ECO:0000313" key="5">
    <source>
        <dbReference type="EMBL" id="MBO1305779.1"/>
    </source>
</evidence>
<accession>A0ABS3LBJ0</accession>
<evidence type="ECO:0000256" key="1">
    <source>
        <dbReference type="ARBA" id="ARBA00023015"/>
    </source>
</evidence>
<keyword evidence="1" id="KW-0805">Transcription regulation</keyword>
<reference evidence="5 6" key="1">
    <citation type="submission" date="2021-03" db="EMBL/GenBank/DDBJ databases">
        <title>Enterococcal diversity collection.</title>
        <authorList>
            <person name="Gilmore M.S."/>
            <person name="Schwartzman J."/>
            <person name="Van Tyne D."/>
            <person name="Martin M."/>
            <person name="Earl A.M."/>
            <person name="Manson A.L."/>
            <person name="Straub T."/>
            <person name="Salamzade R."/>
            <person name="Saavedra J."/>
            <person name="Lebreton F."/>
            <person name="Prichula J."/>
            <person name="Schaufler K."/>
            <person name="Gaca A."/>
            <person name="Sgardioli B."/>
            <person name="Wagenaar J."/>
            <person name="Strong T."/>
        </authorList>
    </citation>
    <scope>NUCLEOTIDE SEQUENCE [LARGE SCALE GENOMIC DNA]</scope>
    <source>
        <strain evidence="5 6">669A</strain>
    </source>
</reference>
<evidence type="ECO:0000313" key="6">
    <source>
        <dbReference type="Proteomes" id="UP000664601"/>
    </source>
</evidence>
<evidence type="ECO:0000256" key="2">
    <source>
        <dbReference type="ARBA" id="ARBA00023125"/>
    </source>
</evidence>
<dbReference type="Proteomes" id="UP000664601">
    <property type="component" value="Unassembled WGS sequence"/>
</dbReference>
<comment type="caution">
    <text evidence="5">The sequence shown here is derived from an EMBL/GenBank/DDBJ whole genome shotgun (WGS) entry which is preliminary data.</text>
</comment>